<sequence>MMILDIIILQLVKVLISHFVKISFGELFFIVIFGGIQKKLRLMCSIKVKDVLNMDHIILIIAYGLHFLMFLH</sequence>
<keyword evidence="1" id="KW-1133">Transmembrane helix</keyword>
<proteinExistence type="predicted"/>
<dbReference type="EMBL" id="CP133620">
    <property type="protein sequence ID" value="WMV48303.1"/>
    <property type="molecule type" value="Genomic_DNA"/>
</dbReference>
<dbReference type="AlphaFoldDB" id="A0AAF0ZSK7"/>
<protein>
    <submittedName>
        <fullName evidence="2">Uncharacterized protein</fullName>
    </submittedName>
</protein>
<evidence type="ECO:0000313" key="3">
    <source>
        <dbReference type="Proteomes" id="UP001234989"/>
    </source>
</evidence>
<keyword evidence="3" id="KW-1185">Reference proteome</keyword>
<reference evidence="2" key="1">
    <citation type="submission" date="2023-08" db="EMBL/GenBank/DDBJ databases">
        <title>A de novo genome assembly of Solanum verrucosum Schlechtendal, a Mexican diploid species geographically isolated from the other diploid A-genome species in potato relatives.</title>
        <authorList>
            <person name="Hosaka K."/>
        </authorList>
    </citation>
    <scope>NUCLEOTIDE SEQUENCE</scope>
    <source>
        <tissue evidence="2">Young leaves</tissue>
    </source>
</reference>
<feature type="transmembrane region" description="Helical" evidence="1">
    <location>
        <begin position="54"/>
        <end position="71"/>
    </location>
</feature>
<dbReference type="Proteomes" id="UP001234989">
    <property type="component" value="Chromosome 9"/>
</dbReference>
<organism evidence="2 3">
    <name type="scientific">Solanum verrucosum</name>
    <dbReference type="NCBI Taxonomy" id="315347"/>
    <lineage>
        <taxon>Eukaryota</taxon>
        <taxon>Viridiplantae</taxon>
        <taxon>Streptophyta</taxon>
        <taxon>Embryophyta</taxon>
        <taxon>Tracheophyta</taxon>
        <taxon>Spermatophyta</taxon>
        <taxon>Magnoliopsida</taxon>
        <taxon>eudicotyledons</taxon>
        <taxon>Gunneridae</taxon>
        <taxon>Pentapetalae</taxon>
        <taxon>asterids</taxon>
        <taxon>lamiids</taxon>
        <taxon>Solanales</taxon>
        <taxon>Solanaceae</taxon>
        <taxon>Solanoideae</taxon>
        <taxon>Solaneae</taxon>
        <taxon>Solanum</taxon>
    </lineage>
</organism>
<evidence type="ECO:0000313" key="2">
    <source>
        <dbReference type="EMBL" id="WMV48303.1"/>
    </source>
</evidence>
<evidence type="ECO:0000256" key="1">
    <source>
        <dbReference type="SAM" id="Phobius"/>
    </source>
</evidence>
<feature type="transmembrane region" description="Helical" evidence="1">
    <location>
        <begin position="6"/>
        <end position="33"/>
    </location>
</feature>
<gene>
    <name evidence="2" type="ORF">MTR67_041688</name>
</gene>
<name>A0AAF0ZSK7_SOLVR</name>
<keyword evidence="1" id="KW-0812">Transmembrane</keyword>
<accession>A0AAF0ZSK7</accession>
<keyword evidence="1" id="KW-0472">Membrane</keyword>